<dbReference type="GO" id="GO:0030130">
    <property type="term" value="C:clathrin coat of trans-Golgi network vesicle"/>
    <property type="evidence" value="ECO:0007669"/>
    <property type="project" value="InterPro"/>
</dbReference>
<evidence type="ECO:0000256" key="5">
    <source>
        <dbReference type="ARBA" id="ARBA00023329"/>
    </source>
</evidence>
<comment type="subcellular location">
    <subcellularLocation>
        <location evidence="1 6">Cytoplasmic vesicle membrane</location>
        <topology evidence="1 6">Peripheral membrane protein</topology>
        <orientation evidence="1 6">Cytoplasmic side</orientation>
    </subcellularLocation>
    <subcellularLocation>
        <location evidence="6">Membrane</location>
        <location evidence="6">Coated pit</location>
        <topology evidence="6">Peripheral membrane protein</topology>
        <orientation evidence="6">Cytoplasmic side</orientation>
    </subcellularLocation>
    <text evidence="6">Cytoplasmic face of coated pits and vesicles.</text>
</comment>
<dbReference type="AlphaFoldDB" id="M3JZB8"/>
<keyword evidence="7" id="KW-0175">Coiled coil</keyword>
<dbReference type="GO" id="GO:0006886">
    <property type="term" value="P:intracellular protein transport"/>
    <property type="evidence" value="ECO:0007669"/>
    <property type="project" value="InterPro"/>
</dbReference>
<evidence type="ECO:0000256" key="4">
    <source>
        <dbReference type="ARBA" id="ARBA00023176"/>
    </source>
</evidence>
<comment type="caution">
    <text evidence="9">The sequence shown here is derived from an EMBL/GenBank/DDBJ whole genome shotgun (WGS) entry which is preliminary data.</text>
</comment>
<evidence type="ECO:0000256" key="2">
    <source>
        <dbReference type="ARBA" id="ARBA00005263"/>
    </source>
</evidence>
<keyword evidence="4 6" id="KW-0168">Coated pit</keyword>
<feature type="compositionally biased region" description="Low complexity" evidence="8">
    <location>
        <begin position="84"/>
        <end position="101"/>
    </location>
</feature>
<dbReference type="InterPro" id="IPR000996">
    <property type="entry name" value="Clathrin_L-chain"/>
</dbReference>
<evidence type="ECO:0000256" key="8">
    <source>
        <dbReference type="SAM" id="MobiDB-lite"/>
    </source>
</evidence>
<proteinExistence type="inferred from homology"/>
<keyword evidence="5 6" id="KW-0968">Cytoplasmic vesicle</keyword>
<dbReference type="eggNOG" id="KOG4031">
    <property type="taxonomic scope" value="Eukaryota"/>
</dbReference>
<organism evidence="9 10">
    <name type="scientific">Candida maltosa (strain Xu316)</name>
    <name type="common">Yeast</name>
    <dbReference type="NCBI Taxonomy" id="1245528"/>
    <lineage>
        <taxon>Eukaryota</taxon>
        <taxon>Fungi</taxon>
        <taxon>Dikarya</taxon>
        <taxon>Ascomycota</taxon>
        <taxon>Saccharomycotina</taxon>
        <taxon>Pichiomycetes</taxon>
        <taxon>Debaryomycetaceae</taxon>
        <taxon>Candida/Lodderomyces clade</taxon>
        <taxon>Candida</taxon>
    </lineage>
</organism>
<gene>
    <name evidence="9" type="ORF">G210_1076</name>
</gene>
<evidence type="ECO:0000256" key="1">
    <source>
        <dbReference type="ARBA" id="ARBA00004180"/>
    </source>
</evidence>
<dbReference type="OMA" id="FYENYNT"/>
<dbReference type="GO" id="GO:0030132">
    <property type="term" value="C:clathrin coat of coated pit"/>
    <property type="evidence" value="ECO:0007669"/>
    <property type="project" value="InterPro"/>
</dbReference>
<dbReference type="HOGENOM" id="CLU_069856_0_1_1"/>
<dbReference type="GO" id="GO:0032050">
    <property type="term" value="F:clathrin heavy chain binding"/>
    <property type="evidence" value="ECO:0007669"/>
    <property type="project" value="TreeGrafter"/>
</dbReference>
<dbReference type="GO" id="GO:0005198">
    <property type="term" value="F:structural molecule activity"/>
    <property type="evidence" value="ECO:0007669"/>
    <property type="project" value="InterPro"/>
</dbReference>
<comment type="similarity">
    <text evidence="2 6">Belongs to the clathrin light chain family.</text>
</comment>
<accession>M3JZB8</accession>
<evidence type="ECO:0000256" key="6">
    <source>
        <dbReference type="RuleBase" id="RU363137"/>
    </source>
</evidence>
<feature type="region of interest" description="Disordered" evidence="8">
    <location>
        <begin position="1"/>
        <end position="105"/>
    </location>
</feature>
<dbReference type="EMBL" id="AOGT01001137">
    <property type="protein sequence ID" value="EMG48365.1"/>
    <property type="molecule type" value="Genomic_DNA"/>
</dbReference>
<evidence type="ECO:0000256" key="7">
    <source>
        <dbReference type="SAM" id="Coils"/>
    </source>
</evidence>
<keyword evidence="10" id="KW-1185">Reference proteome</keyword>
<evidence type="ECO:0000313" key="9">
    <source>
        <dbReference type="EMBL" id="EMG48365.1"/>
    </source>
</evidence>
<reference evidence="9 10" key="1">
    <citation type="submission" date="2013-02" db="EMBL/GenBank/DDBJ databases">
        <title>Genome sequence of Candida maltosa Xu316, a potential industrial strain for xylitol and ethanol production.</title>
        <authorList>
            <person name="Yu J."/>
            <person name="Wang Q."/>
            <person name="Geng X."/>
            <person name="Bao W."/>
            <person name="He P."/>
            <person name="Cai J."/>
        </authorList>
    </citation>
    <scope>NUCLEOTIDE SEQUENCE [LARGE SCALE GENOMIC DNA]</scope>
    <source>
        <strain evidence="10">Xu316</strain>
    </source>
</reference>
<dbReference type="PANTHER" id="PTHR10639">
    <property type="entry name" value="CLATHRIN LIGHT CHAIN"/>
    <property type="match status" value="1"/>
</dbReference>
<keyword evidence="3 6" id="KW-0472">Membrane</keyword>
<dbReference type="OrthoDB" id="5512at2759"/>
<dbReference type="Proteomes" id="UP000011777">
    <property type="component" value="Unassembled WGS sequence"/>
</dbReference>
<dbReference type="PANTHER" id="PTHR10639:SF7">
    <property type="entry name" value="CLATHRIN LIGHT CHAIN"/>
    <property type="match status" value="1"/>
</dbReference>
<dbReference type="Pfam" id="PF01086">
    <property type="entry name" value="Clathrin_lg_ch"/>
    <property type="match status" value="1"/>
</dbReference>
<evidence type="ECO:0000256" key="3">
    <source>
        <dbReference type="ARBA" id="ARBA00023136"/>
    </source>
</evidence>
<evidence type="ECO:0000313" key="10">
    <source>
        <dbReference type="Proteomes" id="UP000011777"/>
    </source>
</evidence>
<comment type="function">
    <text evidence="6">Clathrin is the major protein of the polyhedral coat of coated pits and vesicles.</text>
</comment>
<feature type="compositionally biased region" description="Basic and acidic residues" evidence="8">
    <location>
        <begin position="21"/>
        <end position="42"/>
    </location>
</feature>
<feature type="coiled-coil region" evidence="7">
    <location>
        <begin position="124"/>
        <end position="158"/>
    </location>
</feature>
<name>M3JZB8_CANMX</name>
<protein>
    <recommendedName>
        <fullName evidence="6">Clathrin light chain</fullName>
    </recommendedName>
</protein>
<dbReference type="STRING" id="1245528.M3JZB8"/>
<sequence>MADKFPEIDSAATNGDFEGDFLSREKELVGDEFKTDQDHDFLKDEEEDDEINEFKEQFPEVDEAEPVVNQEIDDDDDEFEGFESSKNNINNSSHNHQYSSNGDLDLSESQAIKEWKERRDLEIGEREKKNKAKKEEILEEAKRTIDDFYENYNLKKDNHSKDILTEEDKFVEKRDNFLKRGTLWDRVNELVTEVGEVSVSDADGSHRDKTRFKELLNKLKNKDNVPGAGGYQD</sequence>
<feature type="compositionally biased region" description="Acidic residues" evidence="8">
    <location>
        <begin position="59"/>
        <end position="81"/>
    </location>
</feature>
<dbReference type="GO" id="GO:0072583">
    <property type="term" value="P:clathrin-dependent endocytosis"/>
    <property type="evidence" value="ECO:0007669"/>
    <property type="project" value="TreeGrafter"/>
</dbReference>